<accession>A0A6M0RE24</accession>
<gene>
    <name evidence="2" type="ORF">DXZ20_00210</name>
</gene>
<dbReference type="AlphaFoldDB" id="A0A6M0RE24"/>
<feature type="compositionally biased region" description="Polar residues" evidence="1">
    <location>
        <begin position="17"/>
        <end position="34"/>
    </location>
</feature>
<evidence type="ECO:0008006" key="4">
    <source>
        <dbReference type="Google" id="ProtNLM"/>
    </source>
</evidence>
<keyword evidence="3" id="KW-1185">Reference proteome</keyword>
<sequence length="280" mass="31157">MTVTTRKRTKSSTDTSAENADGNSEGNDSVNSTVNAEVNPSVNRRVNHRIHFADGNKGGVGKSVLCRTLYQWFLDRQQPVIGVEADVNSPDFKGIYSDVMVAQFSEDETMGARANAIVNAVVDAQKSAVVNLPATVYEAFRLWLRDYDILTLATDNHIELVKWFVVTGEFDSLKSLEVSLSSFDRRIPHVVVKNLKYGDWTFFEESDDLQALIRETQTPVVELPKLPVRVASTVLQQRLTYADSLRHRGKGFGVVEQAAVKSYLRSAYAAFESTGYLPSI</sequence>
<evidence type="ECO:0000256" key="1">
    <source>
        <dbReference type="SAM" id="MobiDB-lite"/>
    </source>
</evidence>
<dbReference type="SUPFAM" id="SSF52540">
    <property type="entry name" value="P-loop containing nucleoside triphosphate hydrolases"/>
    <property type="match status" value="1"/>
</dbReference>
<organism evidence="2 3">
    <name type="scientific">Adonisia turfae CCMR0081</name>
    <dbReference type="NCBI Taxonomy" id="2292702"/>
    <lineage>
        <taxon>Bacteria</taxon>
        <taxon>Bacillati</taxon>
        <taxon>Cyanobacteriota</taxon>
        <taxon>Adonisia</taxon>
        <taxon>Adonisia turfae</taxon>
    </lineage>
</organism>
<dbReference type="EMBL" id="QXHD01000001">
    <property type="protein sequence ID" value="NEZ54153.1"/>
    <property type="molecule type" value="Genomic_DNA"/>
</dbReference>
<reference evidence="2 3" key="1">
    <citation type="journal article" date="2020" name="Microb. Ecol.">
        <title>Ecogenomics of the Marine Benthic Filamentous Cyanobacterium Adonisia.</title>
        <authorList>
            <person name="Walter J.M."/>
            <person name="Coutinho F.H."/>
            <person name="Leomil L."/>
            <person name="Hargreaves P.I."/>
            <person name="Campeao M.E."/>
            <person name="Vieira V.V."/>
            <person name="Silva B.S."/>
            <person name="Fistarol G.O."/>
            <person name="Salomon P.S."/>
            <person name="Sawabe T."/>
            <person name="Mino S."/>
            <person name="Hosokawa M."/>
            <person name="Miyashita H."/>
            <person name="Maruyama F."/>
            <person name="van Verk M.C."/>
            <person name="Dutilh B.E."/>
            <person name="Thompson C.C."/>
            <person name="Thompson F.L."/>
        </authorList>
    </citation>
    <scope>NUCLEOTIDE SEQUENCE [LARGE SCALE GENOMIC DNA]</scope>
    <source>
        <strain evidence="2 3">CCMR0081</strain>
    </source>
</reference>
<comment type="caution">
    <text evidence="2">The sequence shown here is derived from an EMBL/GenBank/DDBJ whole genome shotgun (WGS) entry which is preliminary data.</text>
</comment>
<protein>
    <recommendedName>
        <fullName evidence="4">Mobilization protein</fullName>
    </recommendedName>
</protein>
<evidence type="ECO:0000313" key="2">
    <source>
        <dbReference type="EMBL" id="NEZ54153.1"/>
    </source>
</evidence>
<dbReference type="Proteomes" id="UP000481033">
    <property type="component" value="Unassembled WGS sequence"/>
</dbReference>
<dbReference type="RefSeq" id="WP_163695420.1">
    <property type="nucleotide sequence ID" value="NZ_QXHD01000001.1"/>
</dbReference>
<feature type="compositionally biased region" description="Basic residues" evidence="1">
    <location>
        <begin position="1"/>
        <end position="10"/>
    </location>
</feature>
<evidence type="ECO:0000313" key="3">
    <source>
        <dbReference type="Proteomes" id="UP000481033"/>
    </source>
</evidence>
<name>A0A6M0RE24_9CYAN</name>
<dbReference type="InterPro" id="IPR027417">
    <property type="entry name" value="P-loop_NTPase"/>
</dbReference>
<feature type="region of interest" description="Disordered" evidence="1">
    <location>
        <begin position="1"/>
        <end position="34"/>
    </location>
</feature>
<proteinExistence type="predicted"/>